<feature type="compositionally biased region" description="Basic and acidic residues" evidence="1">
    <location>
        <begin position="136"/>
        <end position="145"/>
    </location>
</feature>
<organism evidence="2 3">
    <name type="scientific">Oryza sativa subsp. japonica</name>
    <name type="common">Rice</name>
    <dbReference type="NCBI Taxonomy" id="39947"/>
    <lineage>
        <taxon>Eukaryota</taxon>
        <taxon>Viridiplantae</taxon>
        <taxon>Streptophyta</taxon>
        <taxon>Embryophyta</taxon>
        <taxon>Tracheophyta</taxon>
        <taxon>Spermatophyta</taxon>
        <taxon>Magnoliopsida</taxon>
        <taxon>Liliopsida</taxon>
        <taxon>Poales</taxon>
        <taxon>Poaceae</taxon>
        <taxon>BOP clade</taxon>
        <taxon>Oryzoideae</taxon>
        <taxon>Oryzeae</taxon>
        <taxon>Oryzinae</taxon>
        <taxon>Oryza</taxon>
        <taxon>Oryza sativa</taxon>
    </lineage>
</organism>
<dbReference type="HOGENOM" id="CLU_1257904_0_0_1"/>
<protein>
    <submittedName>
        <fullName evidence="2">Os08g0545300 protein</fullName>
    </submittedName>
</protein>
<evidence type="ECO:0000313" key="3">
    <source>
        <dbReference type="Proteomes" id="UP000059680"/>
    </source>
</evidence>
<dbReference type="PaxDb" id="39947-Q6ZBH1"/>
<dbReference type="AlphaFoldDB" id="Q6ZBH1"/>
<gene>
    <name evidence="2" type="ordered locus">Os08g0545300</name>
    <name evidence="2" type="ORF">OSNPB_080545300</name>
</gene>
<reference evidence="2 3" key="3">
    <citation type="journal article" date="2013" name="Rice">
        <title>Improvement of the Oryza sativa Nipponbare reference genome using next generation sequence and optical map data.</title>
        <authorList>
            <person name="Kawahara Y."/>
            <person name="de la Bastide M."/>
            <person name="Hamilton J.P."/>
            <person name="Kanamori H."/>
            <person name="McCombie W.R."/>
            <person name="Ouyang S."/>
            <person name="Schwartz D.C."/>
            <person name="Tanaka T."/>
            <person name="Wu J."/>
            <person name="Zhou S."/>
            <person name="Childs K.L."/>
            <person name="Davidson R.M."/>
            <person name="Lin H."/>
            <person name="Quesada-Ocampo L."/>
            <person name="Vaillancourt B."/>
            <person name="Sakai H."/>
            <person name="Lee S.S."/>
            <person name="Kim J."/>
            <person name="Numa H."/>
            <person name="Itoh T."/>
            <person name="Buell C.R."/>
            <person name="Matsumoto T."/>
        </authorList>
    </citation>
    <scope>NUCLEOTIDE SEQUENCE [LARGE SCALE GENOMIC DNA]</scope>
    <source>
        <strain evidence="3">cv. Nipponbare</strain>
    </source>
</reference>
<feature type="region of interest" description="Disordered" evidence="1">
    <location>
        <begin position="1"/>
        <end position="22"/>
    </location>
</feature>
<dbReference type="InParanoid" id="Q6ZBH1"/>
<sequence>MTLMASRPRALTSNASSTSSCENPNRWVMSGFTSILPLRRNSMQSGHVSLYRNIPTTSTSLIAADVSGTVISLCPIPTRHTFPPPRVASSAVATVLLNPAQSRLTSMSPPIAALIRSTSSPTSSARADTLTAASAPRDRATERRCSSTSTITTRVAPNARAASRVTRPIGPAPMISTPVSGPTSARRHACTPTLSGSHMAPSSRLTFSGSLKHRSPGCTI</sequence>
<feature type="region of interest" description="Disordered" evidence="1">
    <location>
        <begin position="116"/>
        <end position="149"/>
    </location>
</feature>
<feature type="compositionally biased region" description="Low complexity" evidence="1">
    <location>
        <begin position="116"/>
        <end position="127"/>
    </location>
</feature>
<reference evidence="3" key="1">
    <citation type="journal article" date="2005" name="Nature">
        <title>The map-based sequence of the rice genome.</title>
        <authorList>
            <consortium name="International rice genome sequencing project (IRGSP)"/>
            <person name="Matsumoto T."/>
            <person name="Wu J."/>
            <person name="Kanamori H."/>
            <person name="Katayose Y."/>
            <person name="Fujisawa M."/>
            <person name="Namiki N."/>
            <person name="Mizuno H."/>
            <person name="Yamamoto K."/>
            <person name="Antonio B.A."/>
            <person name="Baba T."/>
            <person name="Sakata K."/>
            <person name="Nagamura Y."/>
            <person name="Aoki H."/>
            <person name="Arikawa K."/>
            <person name="Arita K."/>
            <person name="Bito T."/>
            <person name="Chiden Y."/>
            <person name="Fujitsuka N."/>
            <person name="Fukunaka R."/>
            <person name="Hamada M."/>
            <person name="Harada C."/>
            <person name="Hayashi A."/>
            <person name="Hijishita S."/>
            <person name="Honda M."/>
            <person name="Hosokawa S."/>
            <person name="Ichikawa Y."/>
            <person name="Idonuma A."/>
            <person name="Iijima M."/>
            <person name="Ikeda M."/>
            <person name="Ikeno M."/>
            <person name="Ito K."/>
            <person name="Ito S."/>
            <person name="Ito T."/>
            <person name="Ito Y."/>
            <person name="Ito Y."/>
            <person name="Iwabuchi A."/>
            <person name="Kamiya K."/>
            <person name="Karasawa W."/>
            <person name="Kurita K."/>
            <person name="Katagiri S."/>
            <person name="Kikuta A."/>
            <person name="Kobayashi H."/>
            <person name="Kobayashi N."/>
            <person name="Machita K."/>
            <person name="Maehara T."/>
            <person name="Masukawa M."/>
            <person name="Mizubayashi T."/>
            <person name="Mukai Y."/>
            <person name="Nagasaki H."/>
            <person name="Nagata Y."/>
            <person name="Naito S."/>
            <person name="Nakashima M."/>
            <person name="Nakama Y."/>
            <person name="Nakamichi Y."/>
            <person name="Nakamura M."/>
            <person name="Meguro A."/>
            <person name="Negishi M."/>
            <person name="Ohta I."/>
            <person name="Ohta T."/>
            <person name="Okamoto M."/>
            <person name="Ono N."/>
            <person name="Saji S."/>
            <person name="Sakaguchi M."/>
            <person name="Sakai K."/>
            <person name="Shibata M."/>
            <person name="Shimokawa T."/>
            <person name="Song J."/>
            <person name="Takazaki Y."/>
            <person name="Terasawa K."/>
            <person name="Tsugane M."/>
            <person name="Tsuji K."/>
            <person name="Ueda S."/>
            <person name="Waki K."/>
            <person name="Yamagata H."/>
            <person name="Yamamoto M."/>
            <person name="Yamamoto S."/>
            <person name="Yamane H."/>
            <person name="Yoshiki S."/>
            <person name="Yoshihara R."/>
            <person name="Yukawa K."/>
            <person name="Zhong H."/>
            <person name="Yano M."/>
            <person name="Yuan Q."/>
            <person name="Ouyang S."/>
            <person name="Liu J."/>
            <person name="Jones K.M."/>
            <person name="Gansberger K."/>
            <person name="Moffat K."/>
            <person name="Hill J."/>
            <person name="Bera J."/>
            <person name="Fadrosh D."/>
            <person name="Jin S."/>
            <person name="Johri S."/>
            <person name="Kim M."/>
            <person name="Overton L."/>
            <person name="Reardon M."/>
            <person name="Tsitrin T."/>
            <person name="Vuong H."/>
            <person name="Weaver B."/>
            <person name="Ciecko A."/>
            <person name="Tallon L."/>
            <person name="Jackson J."/>
            <person name="Pai G."/>
            <person name="Aken S.V."/>
            <person name="Utterback T."/>
            <person name="Reidmuller S."/>
            <person name="Feldblyum T."/>
            <person name="Hsiao J."/>
            <person name="Zismann V."/>
            <person name="Iobst S."/>
            <person name="de Vazeille A.R."/>
            <person name="Buell C.R."/>
            <person name="Ying K."/>
            <person name="Li Y."/>
            <person name="Lu T."/>
            <person name="Huang Y."/>
            <person name="Zhao Q."/>
            <person name="Feng Q."/>
            <person name="Zhang L."/>
            <person name="Zhu J."/>
            <person name="Weng Q."/>
            <person name="Mu J."/>
            <person name="Lu Y."/>
            <person name="Fan D."/>
            <person name="Liu Y."/>
            <person name="Guan J."/>
            <person name="Zhang Y."/>
            <person name="Yu S."/>
            <person name="Liu X."/>
            <person name="Zhang Y."/>
            <person name="Hong G."/>
            <person name="Han B."/>
            <person name="Choisne N."/>
            <person name="Demange N."/>
            <person name="Orjeda G."/>
            <person name="Samain S."/>
            <person name="Cattolico L."/>
            <person name="Pelletier E."/>
            <person name="Couloux A."/>
            <person name="Segurens B."/>
            <person name="Wincker P."/>
            <person name="D'Hont A."/>
            <person name="Scarpelli C."/>
            <person name="Weissenbach J."/>
            <person name="Salanoubat M."/>
            <person name="Quetier F."/>
            <person name="Yu Y."/>
            <person name="Kim H.R."/>
            <person name="Rambo T."/>
            <person name="Currie J."/>
            <person name="Collura K."/>
            <person name="Luo M."/>
            <person name="Yang T."/>
            <person name="Ammiraju J.S.S."/>
            <person name="Engler F."/>
            <person name="Soderlund C."/>
            <person name="Wing R.A."/>
            <person name="Palmer L.E."/>
            <person name="de la Bastide M."/>
            <person name="Spiegel L."/>
            <person name="Nascimento L."/>
            <person name="Zutavern T."/>
            <person name="O'Shaughnessy A."/>
            <person name="Dike S."/>
            <person name="Dedhia N."/>
            <person name="Preston R."/>
            <person name="Balija V."/>
            <person name="McCombie W.R."/>
            <person name="Chow T."/>
            <person name="Chen H."/>
            <person name="Chung M."/>
            <person name="Chen C."/>
            <person name="Shaw J."/>
            <person name="Wu H."/>
            <person name="Hsiao K."/>
            <person name="Chao Y."/>
            <person name="Chu M."/>
            <person name="Cheng C."/>
            <person name="Hour A."/>
            <person name="Lee P."/>
            <person name="Lin S."/>
            <person name="Lin Y."/>
            <person name="Liou J."/>
            <person name="Liu S."/>
            <person name="Hsing Y."/>
            <person name="Raghuvanshi S."/>
            <person name="Mohanty A."/>
            <person name="Bharti A.K."/>
            <person name="Gaur A."/>
            <person name="Gupta V."/>
            <person name="Kumar D."/>
            <person name="Ravi V."/>
            <person name="Vij S."/>
            <person name="Kapur A."/>
            <person name="Khurana P."/>
            <person name="Khurana P."/>
            <person name="Khurana J.P."/>
            <person name="Tyagi A.K."/>
            <person name="Gaikwad K."/>
            <person name="Singh A."/>
            <person name="Dalal V."/>
            <person name="Srivastava S."/>
            <person name="Dixit A."/>
            <person name="Pal A.K."/>
            <person name="Ghazi I.A."/>
            <person name="Yadav M."/>
            <person name="Pandit A."/>
            <person name="Bhargava A."/>
            <person name="Sureshbabu K."/>
            <person name="Batra K."/>
            <person name="Sharma T.R."/>
            <person name="Mohapatra T."/>
            <person name="Singh N.K."/>
            <person name="Messing J."/>
            <person name="Nelson A.B."/>
            <person name="Fuks G."/>
            <person name="Kavchok S."/>
            <person name="Keizer G."/>
            <person name="Linton E."/>
            <person name="Llaca V."/>
            <person name="Song R."/>
            <person name="Tanyolac B."/>
            <person name="Young S."/>
            <person name="Ho-Il K."/>
            <person name="Hahn J.H."/>
            <person name="Sangsakoo G."/>
            <person name="Vanavichit A."/>
            <person name="de Mattos Luiz.A.T."/>
            <person name="Zimmer P.D."/>
            <person name="Malone G."/>
            <person name="Dellagostin O."/>
            <person name="de Oliveira A.C."/>
            <person name="Bevan M."/>
            <person name="Bancroft I."/>
            <person name="Minx P."/>
            <person name="Cordum H."/>
            <person name="Wilson R."/>
            <person name="Cheng Z."/>
            <person name="Jin W."/>
            <person name="Jiang J."/>
            <person name="Leong S.A."/>
            <person name="Iwama H."/>
            <person name="Gojobori T."/>
            <person name="Itoh T."/>
            <person name="Niimura Y."/>
            <person name="Fujii Y."/>
            <person name="Habara T."/>
            <person name="Sakai H."/>
            <person name="Sato Y."/>
            <person name="Wilson G."/>
            <person name="Kumar K."/>
            <person name="McCouch S."/>
            <person name="Juretic N."/>
            <person name="Hoen D."/>
            <person name="Wright S."/>
            <person name="Bruskiewich R."/>
            <person name="Bureau T."/>
            <person name="Miyao A."/>
            <person name="Hirochika H."/>
            <person name="Nishikawa T."/>
            <person name="Kadowaki K."/>
            <person name="Sugiura M."/>
            <person name="Burr B."/>
            <person name="Sasaki T."/>
        </authorList>
    </citation>
    <scope>NUCLEOTIDE SEQUENCE [LARGE SCALE GENOMIC DNA]</scope>
    <source>
        <strain evidence="3">cv. Nipponbare</strain>
    </source>
</reference>
<dbReference type="EMBL" id="AP014964">
    <property type="protein sequence ID" value="BAT06533.1"/>
    <property type="molecule type" value="Genomic_DNA"/>
</dbReference>
<proteinExistence type="predicted"/>
<accession>Q6ZBH1</accession>
<feature type="region of interest" description="Disordered" evidence="1">
    <location>
        <begin position="168"/>
        <end position="201"/>
    </location>
</feature>
<reference evidence="2 3" key="2">
    <citation type="journal article" date="2013" name="Plant Cell Physiol.">
        <title>Rice Annotation Project Database (RAP-DB): an integrative and interactive database for rice genomics.</title>
        <authorList>
            <person name="Sakai H."/>
            <person name="Lee S.S."/>
            <person name="Tanaka T."/>
            <person name="Numa H."/>
            <person name="Kim J."/>
            <person name="Kawahara Y."/>
            <person name="Wakimoto H."/>
            <person name="Yang C.C."/>
            <person name="Iwamoto M."/>
            <person name="Abe T."/>
            <person name="Yamada Y."/>
            <person name="Muto A."/>
            <person name="Inokuchi H."/>
            <person name="Ikemura T."/>
            <person name="Matsumoto T."/>
            <person name="Sasaki T."/>
            <person name="Itoh T."/>
        </authorList>
    </citation>
    <scope>NUCLEOTIDE SEQUENCE [LARGE SCALE GENOMIC DNA]</scope>
    <source>
        <strain evidence="3">cv. Nipponbare</strain>
    </source>
</reference>
<feature type="compositionally biased region" description="Polar residues" evidence="1">
    <location>
        <begin position="11"/>
        <end position="22"/>
    </location>
</feature>
<dbReference type="Gramene" id="Os08t0545300-01">
    <property type="protein sequence ID" value="Os08t0545300-01"/>
    <property type="gene ID" value="Os08g0545300"/>
</dbReference>
<dbReference type="Proteomes" id="UP000059680">
    <property type="component" value="Chromosome 8"/>
</dbReference>
<keyword evidence="3" id="KW-1185">Reference proteome</keyword>
<evidence type="ECO:0000313" key="2">
    <source>
        <dbReference type="EMBL" id="BAT06533.1"/>
    </source>
</evidence>
<dbReference type="PROSITE" id="PS51257">
    <property type="entry name" value="PROKAR_LIPOPROTEIN"/>
    <property type="match status" value="1"/>
</dbReference>
<name>Q6ZBH1_ORYSJ</name>
<evidence type="ECO:0000256" key="1">
    <source>
        <dbReference type="SAM" id="MobiDB-lite"/>
    </source>
</evidence>